<proteinExistence type="predicted"/>
<comment type="caution">
    <text evidence="1">The sequence shown here is derived from an EMBL/GenBank/DDBJ whole genome shotgun (WGS) entry which is preliminary data.</text>
</comment>
<protein>
    <submittedName>
        <fullName evidence="1">Uncharacterized protein</fullName>
    </submittedName>
</protein>
<dbReference type="AlphaFoldDB" id="A0A024QH98"/>
<dbReference type="STRING" id="1462526.BN990_04302"/>
<dbReference type="RefSeq" id="WP_038246970.1">
    <property type="nucleotide sequence ID" value="NZ_BNER01000008.1"/>
</dbReference>
<reference evidence="1 2" key="1">
    <citation type="submission" date="2014-03" db="EMBL/GenBank/DDBJ databases">
        <authorList>
            <person name="Urmite Genomes U."/>
        </authorList>
    </citation>
    <scope>NUCLEOTIDE SEQUENCE [LARGE SCALE GENOMIC DNA]</scope>
    <source>
        <strain evidence="1 2">Vm-5</strain>
    </source>
</reference>
<evidence type="ECO:0000313" key="1">
    <source>
        <dbReference type="EMBL" id="CDQ41923.1"/>
    </source>
</evidence>
<dbReference type="EMBL" id="CCDP010000003">
    <property type="protein sequence ID" value="CDQ41923.1"/>
    <property type="molecule type" value="Genomic_DNA"/>
</dbReference>
<evidence type="ECO:0000313" key="2">
    <source>
        <dbReference type="Proteomes" id="UP000028875"/>
    </source>
</evidence>
<dbReference type="Proteomes" id="UP000028875">
    <property type="component" value="Unassembled WGS sequence"/>
</dbReference>
<keyword evidence="2" id="KW-1185">Reference proteome</keyword>
<sequence>MSSSSLWTIDNNFNGNEYEDFSNSWLVSPMVWDVLFEKYLPHKVQGPFGRQRYMTAINFDPSIFEELNKLACNSDIKEDKILWILTNEQVFHSKDKQLVSSCLKNFLNVNFELTSDFGDHIHDRFNEVAESILSIDENDHPYFVFKGTSVDDNVERWFETYDEESDEYINASFDKFNEIVTGFVFIENDSEIRFLNNLDYFKQKKEEA</sequence>
<organism evidence="1 2">
    <name type="scientific">Virgibacillus massiliensis</name>
    <dbReference type="NCBI Taxonomy" id="1462526"/>
    <lineage>
        <taxon>Bacteria</taxon>
        <taxon>Bacillati</taxon>
        <taxon>Bacillota</taxon>
        <taxon>Bacilli</taxon>
        <taxon>Bacillales</taxon>
        <taxon>Bacillaceae</taxon>
        <taxon>Virgibacillus</taxon>
    </lineage>
</organism>
<dbReference type="OrthoDB" id="2991569at2"/>
<reference evidence="2" key="2">
    <citation type="submission" date="2014-05" db="EMBL/GenBank/DDBJ databases">
        <title>Draft genome sequence of Virgibacillus massiliensis Vm-5.</title>
        <authorList>
            <person name="Khelaifia S."/>
            <person name="Croce O."/>
            <person name="Lagier J.C."/>
            <person name="Raoult D."/>
        </authorList>
    </citation>
    <scope>NUCLEOTIDE SEQUENCE [LARGE SCALE GENOMIC DNA]</scope>
    <source>
        <strain evidence="2">Vm-5</strain>
    </source>
</reference>
<accession>A0A024QH98</accession>
<gene>
    <name evidence="1" type="ORF">BN990_04302</name>
</gene>
<name>A0A024QH98_9BACI</name>